<evidence type="ECO:0008006" key="4">
    <source>
        <dbReference type="Google" id="ProtNLM"/>
    </source>
</evidence>
<name>A0A090Q8A0_NONUL</name>
<accession>A0A090Q8A0</accession>
<reference evidence="2 3" key="1">
    <citation type="journal article" date="2014" name="Genome Announc.">
        <title>Draft Genome Sequences of Marine Flavobacterium Nonlabens Strains NR17, NR24, NR27, NR32, NR33, and Ara13.</title>
        <authorList>
            <person name="Nakanishi M."/>
            <person name="Meirelles P."/>
            <person name="Suzuki R."/>
            <person name="Takatani N."/>
            <person name="Mino S."/>
            <person name="Suda W."/>
            <person name="Oshima K."/>
            <person name="Hattori M."/>
            <person name="Ohkuma M."/>
            <person name="Hosokawa M."/>
            <person name="Miyashita K."/>
            <person name="Thompson F.L."/>
            <person name="Niwa A."/>
            <person name="Sawabe T."/>
            <person name="Sawabe T."/>
        </authorList>
    </citation>
    <scope>NUCLEOTIDE SEQUENCE [LARGE SCALE GENOMIC DNA]</scope>
    <source>
        <strain evidence="3">JCM19314</strain>
    </source>
</reference>
<feature type="transmembrane region" description="Helical" evidence="1">
    <location>
        <begin position="57"/>
        <end position="76"/>
    </location>
</feature>
<protein>
    <recommendedName>
        <fullName evidence="4">Phage abortive infection protein</fullName>
    </recommendedName>
</protein>
<organism evidence="2 3">
    <name type="scientific">Nonlabens ulvanivorans</name>
    <name type="common">Persicivirga ulvanivorans</name>
    <dbReference type="NCBI Taxonomy" id="906888"/>
    <lineage>
        <taxon>Bacteria</taxon>
        <taxon>Pseudomonadati</taxon>
        <taxon>Bacteroidota</taxon>
        <taxon>Flavobacteriia</taxon>
        <taxon>Flavobacteriales</taxon>
        <taxon>Flavobacteriaceae</taxon>
        <taxon>Nonlabens</taxon>
    </lineage>
</organism>
<comment type="caution">
    <text evidence="2">The sequence shown here is derived from an EMBL/GenBank/DDBJ whole genome shotgun (WGS) entry which is preliminary data.</text>
</comment>
<keyword evidence="1" id="KW-0812">Transmembrane</keyword>
<keyword evidence="1" id="KW-1133">Transmembrane helix</keyword>
<feature type="transmembrane region" description="Helical" evidence="1">
    <location>
        <begin position="12"/>
        <end position="37"/>
    </location>
</feature>
<evidence type="ECO:0000313" key="3">
    <source>
        <dbReference type="Proteomes" id="UP000029226"/>
    </source>
</evidence>
<dbReference type="Pfam" id="PF16872">
    <property type="entry name" value="putAbiC"/>
    <property type="match status" value="1"/>
</dbReference>
<sequence>MEEKQNIESNKLSAFSIVLIVTAFLFILFAFFAPYLLTEYSWLMLKDDSPLGDTLGGIMNPFIAIGAAILTFLAFYMQFKANKQQREQFTQQLKEDKRQFSEEISEQRKQFERTQFENRFYEMIRLHKENVNELKIYIRRKDINGLPLDDEVLSGRQVFKNFMYELISIYIILDKEMTGLTSKTKLYLSYTVFFRGYNPQSIQILKKHTDNHNVVKILSQIKNKANKSLLGDNKITTHIANTYNLYLAQSVKHQIMIGQSAQLGHYFRHLYQTVKFVCNQNEERFNYEQKRNYIRILRAQLSDEEQALLFYNWHSGIGANWENDENKFFTDYRMIHNINKDLIYRDFKFDEILLSLNPNFKVETNRSEDPLFEFQDIIT</sequence>
<dbReference type="InterPro" id="IPR031709">
    <property type="entry name" value="PutAbiC"/>
</dbReference>
<dbReference type="Proteomes" id="UP000029226">
    <property type="component" value="Unassembled WGS sequence"/>
</dbReference>
<gene>
    <name evidence="2" type="ORF">JCM19314_2443</name>
</gene>
<proteinExistence type="predicted"/>
<dbReference type="EMBL" id="BBMM01000001">
    <property type="protein sequence ID" value="GAK98412.1"/>
    <property type="molecule type" value="Genomic_DNA"/>
</dbReference>
<keyword evidence="1" id="KW-0472">Membrane</keyword>
<evidence type="ECO:0000313" key="2">
    <source>
        <dbReference type="EMBL" id="GAK98412.1"/>
    </source>
</evidence>
<dbReference type="AlphaFoldDB" id="A0A090Q8A0"/>
<evidence type="ECO:0000256" key="1">
    <source>
        <dbReference type="SAM" id="Phobius"/>
    </source>
</evidence>